<evidence type="ECO:0000256" key="1">
    <source>
        <dbReference type="SAM" id="Phobius"/>
    </source>
</evidence>
<dbReference type="AlphaFoldDB" id="A0A4R8DIZ6"/>
<keyword evidence="1" id="KW-0472">Membrane</keyword>
<dbReference type="RefSeq" id="WP_133999277.1">
    <property type="nucleotide sequence ID" value="NZ_SODV01000002.1"/>
</dbReference>
<comment type="caution">
    <text evidence="2">The sequence shown here is derived from an EMBL/GenBank/DDBJ whole genome shotgun (WGS) entry which is preliminary data.</text>
</comment>
<name>A0A4R8DIZ6_9BACT</name>
<dbReference type="Proteomes" id="UP000294498">
    <property type="component" value="Unassembled WGS sequence"/>
</dbReference>
<keyword evidence="1" id="KW-0812">Transmembrane</keyword>
<gene>
    <name evidence="2" type="ORF">EDB95_5141</name>
</gene>
<proteinExistence type="predicted"/>
<dbReference type="OrthoDB" id="1725737at2"/>
<reference evidence="2 3" key="1">
    <citation type="submission" date="2019-03" db="EMBL/GenBank/DDBJ databases">
        <title>Genomic Encyclopedia of Type Strains, Phase IV (KMG-IV): sequencing the most valuable type-strain genomes for metagenomic binning, comparative biology and taxonomic classification.</title>
        <authorList>
            <person name="Goeker M."/>
        </authorList>
    </citation>
    <scope>NUCLEOTIDE SEQUENCE [LARGE SCALE GENOMIC DNA]</scope>
    <source>
        <strain evidence="2 3">DSM 100059</strain>
    </source>
</reference>
<evidence type="ECO:0000313" key="2">
    <source>
        <dbReference type="EMBL" id="TDW97294.1"/>
    </source>
</evidence>
<accession>A0A4R8DIZ6</accession>
<sequence length="95" mass="11000">MNAPQLKLYTLLKNDGRLSDAKARELIEAFDELIQQHIKNASPEYQSAQKGNLLRLETNLRTEIKNINLDAGKWMIGLYIILGFAFMLLELYFKK</sequence>
<keyword evidence="3" id="KW-1185">Reference proteome</keyword>
<evidence type="ECO:0000313" key="3">
    <source>
        <dbReference type="Proteomes" id="UP000294498"/>
    </source>
</evidence>
<organism evidence="2 3">
    <name type="scientific">Dinghuibacter silviterrae</name>
    <dbReference type="NCBI Taxonomy" id="1539049"/>
    <lineage>
        <taxon>Bacteria</taxon>
        <taxon>Pseudomonadati</taxon>
        <taxon>Bacteroidota</taxon>
        <taxon>Chitinophagia</taxon>
        <taxon>Chitinophagales</taxon>
        <taxon>Chitinophagaceae</taxon>
        <taxon>Dinghuibacter</taxon>
    </lineage>
</organism>
<protein>
    <submittedName>
        <fullName evidence="2">Uncharacterized protein</fullName>
    </submittedName>
</protein>
<keyword evidence="1" id="KW-1133">Transmembrane helix</keyword>
<dbReference type="EMBL" id="SODV01000002">
    <property type="protein sequence ID" value="TDW97294.1"/>
    <property type="molecule type" value="Genomic_DNA"/>
</dbReference>
<feature type="transmembrane region" description="Helical" evidence="1">
    <location>
        <begin position="74"/>
        <end position="93"/>
    </location>
</feature>